<protein>
    <submittedName>
        <fullName evidence="1">Uncharacterized protein</fullName>
    </submittedName>
</protein>
<reference evidence="1" key="1">
    <citation type="submission" date="2014-11" db="EMBL/GenBank/DDBJ databases">
        <authorList>
            <person name="Amaro Gonzalez C."/>
        </authorList>
    </citation>
    <scope>NUCLEOTIDE SEQUENCE</scope>
</reference>
<reference evidence="1" key="2">
    <citation type="journal article" date="2015" name="Fish Shellfish Immunol.">
        <title>Early steps in the European eel (Anguilla anguilla)-Vibrio vulnificus interaction in the gills: Role of the RtxA13 toxin.</title>
        <authorList>
            <person name="Callol A."/>
            <person name="Pajuelo D."/>
            <person name="Ebbesson L."/>
            <person name="Teles M."/>
            <person name="MacKenzie S."/>
            <person name="Amaro C."/>
        </authorList>
    </citation>
    <scope>NUCLEOTIDE SEQUENCE</scope>
</reference>
<sequence>MVGLLSYCVTVYRMSTVISHGLVDIQRLLNMNCIAVN</sequence>
<dbReference type="AlphaFoldDB" id="A0A0E9UAT3"/>
<name>A0A0E9UAT3_ANGAN</name>
<organism evidence="1">
    <name type="scientific">Anguilla anguilla</name>
    <name type="common">European freshwater eel</name>
    <name type="synonym">Muraena anguilla</name>
    <dbReference type="NCBI Taxonomy" id="7936"/>
    <lineage>
        <taxon>Eukaryota</taxon>
        <taxon>Metazoa</taxon>
        <taxon>Chordata</taxon>
        <taxon>Craniata</taxon>
        <taxon>Vertebrata</taxon>
        <taxon>Euteleostomi</taxon>
        <taxon>Actinopterygii</taxon>
        <taxon>Neopterygii</taxon>
        <taxon>Teleostei</taxon>
        <taxon>Anguilliformes</taxon>
        <taxon>Anguillidae</taxon>
        <taxon>Anguilla</taxon>
    </lineage>
</organism>
<dbReference type="EMBL" id="GBXM01035145">
    <property type="protein sequence ID" value="JAH73432.1"/>
    <property type="molecule type" value="Transcribed_RNA"/>
</dbReference>
<evidence type="ECO:0000313" key="1">
    <source>
        <dbReference type="EMBL" id="JAH62951.1"/>
    </source>
</evidence>
<accession>A0A0E9UAT3</accession>
<proteinExistence type="predicted"/>
<dbReference type="EMBL" id="GBXM01045626">
    <property type="protein sequence ID" value="JAH62951.1"/>
    <property type="molecule type" value="Transcribed_RNA"/>
</dbReference>